<evidence type="ECO:0000256" key="4">
    <source>
        <dbReference type="ARBA" id="ARBA00022982"/>
    </source>
</evidence>
<feature type="domain" description="Ferritin-like diiron" evidence="10">
    <location>
        <begin position="3"/>
        <end position="146"/>
    </location>
</feature>
<protein>
    <recommendedName>
        <fullName evidence="8">Rubrerythrin</fullName>
    </recommendedName>
</protein>
<dbReference type="GO" id="GO:0005506">
    <property type="term" value="F:iron ion binding"/>
    <property type="evidence" value="ECO:0007669"/>
    <property type="project" value="InterPro"/>
</dbReference>
<dbReference type="Proteomes" id="UP000427769">
    <property type="component" value="Chromosome"/>
</dbReference>
<keyword evidence="12" id="KW-1185">Reference proteome</keyword>
<dbReference type="PANTHER" id="PTHR43865">
    <property type="entry name" value="RUBRERYTHRIN-RELATED"/>
    <property type="match status" value="1"/>
</dbReference>
<dbReference type="InterPro" id="IPR009078">
    <property type="entry name" value="Ferritin-like_SF"/>
</dbReference>
<comment type="subunit">
    <text evidence="7">Homodimer. Possesses two rubredoxin-like centers and two non-sulfur oxo-bridged di-iron centers per dimer.</text>
</comment>
<dbReference type="Gene3D" id="1.20.1260.10">
    <property type="match status" value="1"/>
</dbReference>
<evidence type="ECO:0000313" key="12">
    <source>
        <dbReference type="Proteomes" id="UP000427769"/>
    </source>
</evidence>
<dbReference type="InterPro" id="IPR052364">
    <property type="entry name" value="Rubrerythrin"/>
</dbReference>
<dbReference type="AlphaFoldDB" id="A0A5K7Z118"/>
<comment type="function">
    <text evidence="6">May provide oxidative stress protection via catalytic reduction of intracellular hydrogen peroxide.</text>
</comment>
<name>A0A5K7Z118_9BACT</name>
<dbReference type="InterPro" id="IPR012347">
    <property type="entry name" value="Ferritin-like"/>
</dbReference>
<dbReference type="SUPFAM" id="SSF47240">
    <property type="entry name" value="Ferritin-like"/>
    <property type="match status" value="1"/>
</dbReference>
<dbReference type="InterPro" id="IPR009040">
    <property type="entry name" value="Ferritin-like_diiron"/>
</dbReference>
<evidence type="ECO:0000259" key="10">
    <source>
        <dbReference type="PROSITE" id="PS50905"/>
    </source>
</evidence>
<evidence type="ECO:0000256" key="5">
    <source>
        <dbReference type="ARBA" id="ARBA00023004"/>
    </source>
</evidence>
<keyword evidence="4" id="KW-0249">Electron transport</keyword>
<evidence type="ECO:0000256" key="6">
    <source>
        <dbReference type="ARBA" id="ARBA00055868"/>
    </source>
</evidence>
<dbReference type="InterPro" id="IPR048574">
    <property type="entry name" value="RUBY_RBDX"/>
</dbReference>
<dbReference type="OrthoDB" id="9799749at2"/>
<dbReference type="PANTHER" id="PTHR43865:SF1">
    <property type="entry name" value="RUBRERYTHRIN-RELATED"/>
    <property type="match status" value="1"/>
</dbReference>
<dbReference type="PROSITE" id="PS50905">
    <property type="entry name" value="FERRITIN_LIKE"/>
    <property type="match status" value="1"/>
</dbReference>
<evidence type="ECO:0000259" key="9">
    <source>
        <dbReference type="PROSITE" id="PS50903"/>
    </source>
</evidence>
<accession>A0A5K7Z118</accession>
<evidence type="ECO:0000256" key="3">
    <source>
        <dbReference type="ARBA" id="ARBA00022723"/>
    </source>
</evidence>
<dbReference type="CDD" id="cd01041">
    <property type="entry name" value="Rubrerythrin"/>
    <property type="match status" value="1"/>
</dbReference>
<evidence type="ECO:0000256" key="1">
    <source>
        <dbReference type="ARBA" id="ARBA00001965"/>
    </source>
</evidence>
<dbReference type="SUPFAM" id="SSF57802">
    <property type="entry name" value="Rubredoxin-like"/>
    <property type="match status" value="1"/>
</dbReference>
<dbReference type="CDD" id="cd00729">
    <property type="entry name" value="rubredoxin_SM"/>
    <property type="match status" value="1"/>
</dbReference>
<dbReference type="EMBL" id="AP021875">
    <property type="protein sequence ID" value="BBO74598.1"/>
    <property type="molecule type" value="Genomic_DNA"/>
</dbReference>
<dbReference type="KEGG" id="dwd:DSCW_20150"/>
<gene>
    <name evidence="11" type="ORF">DSCW_20150</name>
</gene>
<dbReference type="GO" id="GO:0016491">
    <property type="term" value="F:oxidoreductase activity"/>
    <property type="evidence" value="ECO:0007669"/>
    <property type="project" value="InterPro"/>
</dbReference>
<feature type="domain" description="Rubredoxin-like" evidence="9">
    <location>
        <begin position="153"/>
        <end position="187"/>
    </location>
</feature>
<dbReference type="Pfam" id="PF21349">
    <property type="entry name" value="RUBY_RBDX"/>
    <property type="match status" value="1"/>
</dbReference>
<keyword evidence="3" id="KW-0479">Metal-binding</keyword>
<comment type="cofactor">
    <cofactor evidence="1">
        <name>Fe(3+)</name>
        <dbReference type="ChEBI" id="CHEBI:29034"/>
    </cofactor>
</comment>
<sequence length="191" mass="21986">MGKFRDSQTARNLMFSFAGESQARNRYTYFARRALEEGYVQIASIFEETAGHECEHALRFFKFFNGGEMNVTGSFPSGVVRGTYENLLAAAEGERFEHSQLYPGFAKTARDEGFERASDTWEAIIVSERQHEKRYRDLAENLQAGRVFVRETKKVWRCRNCGYLNTGANAPEKCPACVMPQRYFELLGENW</sequence>
<dbReference type="NCBIfam" id="NF045767">
    <property type="entry name" value="RuberyRbr"/>
    <property type="match status" value="1"/>
</dbReference>
<dbReference type="FunFam" id="2.20.28.10:FF:000018">
    <property type="entry name" value="Rubrerythrin"/>
    <property type="match status" value="1"/>
</dbReference>
<proteinExistence type="predicted"/>
<dbReference type="InterPro" id="IPR024934">
    <property type="entry name" value="Rubredoxin-like_dom"/>
</dbReference>
<dbReference type="Gene3D" id="2.20.28.10">
    <property type="match status" value="1"/>
</dbReference>
<evidence type="ECO:0000256" key="2">
    <source>
        <dbReference type="ARBA" id="ARBA00022448"/>
    </source>
</evidence>
<dbReference type="PROSITE" id="PS50903">
    <property type="entry name" value="RUBREDOXIN_LIKE"/>
    <property type="match status" value="1"/>
</dbReference>
<organism evidence="11 12">
    <name type="scientific">Desulfosarcina widdelii</name>
    <dbReference type="NCBI Taxonomy" id="947919"/>
    <lineage>
        <taxon>Bacteria</taxon>
        <taxon>Pseudomonadati</taxon>
        <taxon>Thermodesulfobacteriota</taxon>
        <taxon>Desulfobacteria</taxon>
        <taxon>Desulfobacterales</taxon>
        <taxon>Desulfosarcinaceae</taxon>
        <taxon>Desulfosarcina</taxon>
    </lineage>
</organism>
<evidence type="ECO:0000256" key="8">
    <source>
        <dbReference type="ARBA" id="ARBA00069213"/>
    </source>
</evidence>
<keyword evidence="2" id="KW-0813">Transport</keyword>
<reference evidence="11 12" key="1">
    <citation type="submission" date="2019-11" db="EMBL/GenBank/DDBJ databases">
        <title>Comparative genomics of hydrocarbon-degrading Desulfosarcina strains.</title>
        <authorList>
            <person name="Watanabe M."/>
            <person name="Kojima H."/>
            <person name="Fukui M."/>
        </authorList>
    </citation>
    <scope>NUCLEOTIDE SEQUENCE [LARGE SCALE GENOMIC DNA]</scope>
    <source>
        <strain evidence="11 12">PP31</strain>
    </source>
</reference>
<dbReference type="Pfam" id="PF02915">
    <property type="entry name" value="Rubrerythrin"/>
    <property type="match status" value="1"/>
</dbReference>
<dbReference type="RefSeq" id="WP_155303610.1">
    <property type="nucleotide sequence ID" value="NZ_AP021875.1"/>
</dbReference>
<keyword evidence="5" id="KW-0408">Iron</keyword>
<dbReference type="InterPro" id="IPR003251">
    <property type="entry name" value="Rr_diiron-bd_dom"/>
</dbReference>
<evidence type="ECO:0000256" key="7">
    <source>
        <dbReference type="ARBA" id="ARBA00063441"/>
    </source>
</evidence>
<evidence type="ECO:0000313" key="11">
    <source>
        <dbReference type="EMBL" id="BBO74598.1"/>
    </source>
</evidence>